<name>A0AAD1XQ78_EUPCR</name>
<keyword evidence="2" id="KW-1185">Reference proteome</keyword>
<sequence length="123" mass="13871">MDQQKILQRTKGELQEAPLKTVGVLEIRPKENQVIIRERMEVDMMQVKLVMVVMMEVDVVMVAEEVVVVEAVEVVEAAEDVVAVVAKVVYNDDLSSIKLKIKLLICSYLSLNHKPSSFLVPSY</sequence>
<proteinExistence type="predicted"/>
<protein>
    <submittedName>
        <fullName evidence="1">Uncharacterized protein</fullName>
    </submittedName>
</protein>
<dbReference type="Proteomes" id="UP001295684">
    <property type="component" value="Unassembled WGS sequence"/>
</dbReference>
<reference evidence="1" key="1">
    <citation type="submission" date="2023-07" db="EMBL/GenBank/DDBJ databases">
        <authorList>
            <consortium name="AG Swart"/>
            <person name="Singh M."/>
            <person name="Singh A."/>
            <person name="Seah K."/>
            <person name="Emmerich C."/>
        </authorList>
    </citation>
    <scope>NUCLEOTIDE SEQUENCE</scope>
    <source>
        <strain evidence="1">DP1</strain>
    </source>
</reference>
<comment type="caution">
    <text evidence="1">The sequence shown here is derived from an EMBL/GenBank/DDBJ whole genome shotgun (WGS) entry which is preliminary data.</text>
</comment>
<organism evidence="1 2">
    <name type="scientific">Euplotes crassus</name>
    <dbReference type="NCBI Taxonomy" id="5936"/>
    <lineage>
        <taxon>Eukaryota</taxon>
        <taxon>Sar</taxon>
        <taxon>Alveolata</taxon>
        <taxon>Ciliophora</taxon>
        <taxon>Intramacronucleata</taxon>
        <taxon>Spirotrichea</taxon>
        <taxon>Hypotrichia</taxon>
        <taxon>Euplotida</taxon>
        <taxon>Euplotidae</taxon>
        <taxon>Moneuplotes</taxon>
    </lineage>
</organism>
<evidence type="ECO:0000313" key="1">
    <source>
        <dbReference type="EMBL" id="CAI2376893.1"/>
    </source>
</evidence>
<gene>
    <name evidence="1" type="ORF">ECRASSUSDP1_LOCUS18270</name>
</gene>
<dbReference type="AlphaFoldDB" id="A0AAD1XQ78"/>
<dbReference type="EMBL" id="CAMPGE010018481">
    <property type="protein sequence ID" value="CAI2376893.1"/>
    <property type="molecule type" value="Genomic_DNA"/>
</dbReference>
<accession>A0AAD1XQ78</accession>
<evidence type="ECO:0000313" key="2">
    <source>
        <dbReference type="Proteomes" id="UP001295684"/>
    </source>
</evidence>